<reference evidence="1" key="1">
    <citation type="submission" date="2021-05" db="EMBL/GenBank/DDBJ databases">
        <authorList>
            <person name="Alioto T."/>
            <person name="Alioto T."/>
            <person name="Gomez Garrido J."/>
        </authorList>
    </citation>
    <scope>NUCLEOTIDE SEQUENCE</scope>
</reference>
<evidence type="ECO:0000313" key="1">
    <source>
        <dbReference type="EMBL" id="CAG6463390.1"/>
    </source>
</evidence>
<sequence length="114" mass="12458">MWPLLRGNRAADVRRVDYEAFGPAGRHQGVLWSRVRAEQSAVCEYRRAGQRGHYAAVGNREGGGFGWSAGDGAVHDWTGEAYERFHEGWRGCCAEVCREKYPVGDDAGAASGKG</sequence>
<name>A0A8D8AXB6_CULPI</name>
<proteinExistence type="predicted"/>
<dbReference type="AlphaFoldDB" id="A0A8D8AXB6"/>
<organism evidence="1">
    <name type="scientific">Culex pipiens</name>
    <name type="common">House mosquito</name>
    <dbReference type="NCBI Taxonomy" id="7175"/>
    <lineage>
        <taxon>Eukaryota</taxon>
        <taxon>Metazoa</taxon>
        <taxon>Ecdysozoa</taxon>
        <taxon>Arthropoda</taxon>
        <taxon>Hexapoda</taxon>
        <taxon>Insecta</taxon>
        <taxon>Pterygota</taxon>
        <taxon>Neoptera</taxon>
        <taxon>Endopterygota</taxon>
        <taxon>Diptera</taxon>
        <taxon>Nematocera</taxon>
        <taxon>Culicoidea</taxon>
        <taxon>Culicidae</taxon>
        <taxon>Culicinae</taxon>
        <taxon>Culicini</taxon>
        <taxon>Culex</taxon>
        <taxon>Culex</taxon>
    </lineage>
</organism>
<protein>
    <submittedName>
        <fullName evidence="1">(northern house mosquito) hypothetical protein</fullName>
    </submittedName>
</protein>
<dbReference type="EMBL" id="HBUE01047911">
    <property type="protein sequence ID" value="CAG6463390.1"/>
    <property type="molecule type" value="Transcribed_RNA"/>
</dbReference>
<accession>A0A8D8AXB6</accession>